<organism evidence="2 3">
    <name type="scientific">Ornithinibacter aureus</name>
    <dbReference type="NCBI Taxonomy" id="622664"/>
    <lineage>
        <taxon>Bacteria</taxon>
        <taxon>Bacillati</taxon>
        <taxon>Actinomycetota</taxon>
        <taxon>Actinomycetes</taxon>
        <taxon>Micrococcales</taxon>
        <taxon>Intrasporangiaceae</taxon>
        <taxon>Ornithinibacter</taxon>
    </lineage>
</organism>
<keyword evidence="3" id="KW-1185">Reference proteome</keyword>
<dbReference type="EMBL" id="BAABFX010000028">
    <property type="protein sequence ID" value="GAA4397189.1"/>
    <property type="molecule type" value="Genomic_DNA"/>
</dbReference>
<evidence type="ECO:0000313" key="2">
    <source>
        <dbReference type="EMBL" id="GAA4397189.1"/>
    </source>
</evidence>
<dbReference type="Proteomes" id="UP001500390">
    <property type="component" value="Unassembled WGS sequence"/>
</dbReference>
<sequence>MIDSDEVRQMGTEDDSRVQIPPARSGRPPSTPRRLPPNALVRVEVRTPAVVAAQVFALAAANGRPVSAIASDLLAAALAEREEAI</sequence>
<protein>
    <submittedName>
        <fullName evidence="2">Uncharacterized protein</fullName>
    </submittedName>
</protein>
<gene>
    <name evidence="2" type="ORF">GCM10023153_20850</name>
</gene>
<name>A0ABP8JWS1_9MICO</name>
<accession>A0ABP8JWS1</accession>
<reference evidence="3" key="1">
    <citation type="journal article" date="2019" name="Int. J. Syst. Evol. Microbiol.">
        <title>The Global Catalogue of Microorganisms (GCM) 10K type strain sequencing project: providing services to taxonomists for standard genome sequencing and annotation.</title>
        <authorList>
            <consortium name="The Broad Institute Genomics Platform"/>
            <consortium name="The Broad Institute Genome Sequencing Center for Infectious Disease"/>
            <person name="Wu L."/>
            <person name="Ma J."/>
        </authorList>
    </citation>
    <scope>NUCLEOTIDE SEQUENCE [LARGE SCALE GENOMIC DNA]</scope>
    <source>
        <strain evidence="3">JCM 17738</strain>
    </source>
</reference>
<evidence type="ECO:0000256" key="1">
    <source>
        <dbReference type="SAM" id="MobiDB-lite"/>
    </source>
</evidence>
<proteinExistence type="predicted"/>
<feature type="region of interest" description="Disordered" evidence="1">
    <location>
        <begin position="1"/>
        <end position="36"/>
    </location>
</feature>
<comment type="caution">
    <text evidence="2">The sequence shown here is derived from an EMBL/GenBank/DDBJ whole genome shotgun (WGS) entry which is preliminary data.</text>
</comment>
<evidence type="ECO:0000313" key="3">
    <source>
        <dbReference type="Proteomes" id="UP001500390"/>
    </source>
</evidence>